<evidence type="ECO:0000259" key="3">
    <source>
        <dbReference type="Pfam" id="PF00155"/>
    </source>
</evidence>
<accession>A0A4U5MPP1</accession>
<dbReference type="CDD" id="cd00609">
    <property type="entry name" value="AAT_like"/>
    <property type="match status" value="1"/>
</dbReference>
<gene>
    <name evidence="4" type="ORF">L596_022848</name>
</gene>
<feature type="region of interest" description="Disordered" evidence="2">
    <location>
        <begin position="582"/>
        <end position="609"/>
    </location>
</feature>
<dbReference type="PRINTS" id="PR00753">
    <property type="entry name" value="ACCSYNTHASE"/>
</dbReference>
<dbReference type="InterPro" id="IPR050478">
    <property type="entry name" value="Ethylene_sulfur-biosynth"/>
</dbReference>
<dbReference type="Gene3D" id="3.40.640.10">
    <property type="entry name" value="Type I PLP-dependent aspartate aminotransferase-like (Major domain)"/>
    <property type="match status" value="1"/>
</dbReference>
<dbReference type="InterPro" id="IPR015421">
    <property type="entry name" value="PyrdxlP-dep_Trfase_major"/>
</dbReference>
<dbReference type="EMBL" id="AZBU02000007">
    <property type="protein sequence ID" value="TKR70883.1"/>
    <property type="molecule type" value="Genomic_DNA"/>
</dbReference>
<dbReference type="PANTHER" id="PTHR43795">
    <property type="entry name" value="BIFUNCTIONAL ASPARTATE AMINOTRANSFERASE AND GLUTAMATE/ASPARTATE-PREPHENATE AMINOTRANSFERASE-RELATED"/>
    <property type="match status" value="1"/>
</dbReference>
<feature type="domain" description="Aminotransferase class I/classII large" evidence="3">
    <location>
        <begin position="189"/>
        <end position="549"/>
    </location>
</feature>
<feature type="compositionally biased region" description="Basic and acidic residues" evidence="2">
    <location>
        <begin position="874"/>
        <end position="885"/>
    </location>
</feature>
<feature type="region of interest" description="Disordered" evidence="2">
    <location>
        <begin position="105"/>
        <end position="131"/>
    </location>
</feature>
<reference evidence="4 5" key="2">
    <citation type="journal article" date="2019" name="G3 (Bethesda)">
        <title>Hybrid Assembly of the Genome of the Entomopathogenic Nematode Steinernema carpocapsae Identifies the X-Chromosome.</title>
        <authorList>
            <person name="Serra L."/>
            <person name="Macchietto M."/>
            <person name="Macias-Munoz A."/>
            <person name="McGill C.J."/>
            <person name="Rodriguez I.M."/>
            <person name="Rodriguez B."/>
            <person name="Murad R."/>
            <person name="Mortazavi A."/>
        </authorList>
    </citation>
    <scope>NUCLEOTIDE SEQUENCE [LARGE SCALE GENOMIC DNA]</scope>
    <source>
        <strain evidence="4 5">ALL</strain>
    </source>
</reference>
<dbReference type="InterPro" id="IPR004839">
    <property type="entry name" value="Aminotransferase_I/II_large"/>
</dbReference>
<organism evidence="4 5">
    <name type="scientific">Steinernema carpocapsae</name>
    <name type="common">Entomopathogenic nematode</name>
    <dbReference type="NCBI Taxonomy" id="34508"/>
    <lineage>
        <taxon>Eukaryota</taxon>
        <taxon>Metazoa</taxon>
        <taxon>Ecdysozoa</taxon>
        <taxon>Nematoda</taxon>
        <taxon>Chromadorea</taxon>
        <taxon>Rhabditida</taxon>
        <taxon>Tylenchina</taxon>
        <taxon>Panagrolaimomorpha</taxon>
        <taxon>Strongyloidoidea</taxon>
        <taxon>Steinernematidae</taxon>
        <taxon>Steinernema</taxon>
    </lineage>
</organism>
<keyword evidence="1" id="KW-0663">Pyridoxal phosphate</keyword>
<comment type="caution">
    <text evidence="4">The sequence shown here is derived from an EMBL/GenBank/DDBJ whole genome shotgun (WGS) entry which is preliminary data.</text>
</comment>
<dbReference type="InterPro" id="IPR015424">
    <property type="entry name" value="PyrdxlP-dep_Trfase"/>
</dbReference>
<sequence length="938" mass="105051">MIGLIFYLTERLNALFLFVYGPPPKPLGAPLVEDPPTDPKQTPEESKADLIRNRFCCQNCRDSLDSTVISSLLSGVETESTRRRSSPPNSIPSWVSFFANWKNKKNGSTSTPSTQATNLKSRKKRSKNNSSYWKKGAAEVAFVEPDGPIMADRIATRAQRLLVGAENATAAYKEVYVDQWHPIDNPQGKINLCTAENNLCDDLLHEKRQTPIASKQMKRGSPTIRTKEAAKRYLEQFHAASSLRTDFMILTPGCTAAYDMLSFCLCEPGDVVLAAAPFYGRLFNNFEERGQAVVHPVSYENIMTPRLDVGLFQEKVKQLEEEGKLVKVIVVINPNNPLGVVFPKGQIIDLCRWASGKDIHVIIDEVFASSVYDHAGQFDSFLSYRNQVDTDRVSYLWGFSKDLCLPGLKFSLVYAESEHLVKSLRRLEIMQPCAPCVQHIAEVLLEDLDWLKTFHEEKNARLLKNKNFLCAMLNKLRIDYVPCTAAFTVYVDLRRFLVDSSYSSELQLWLELCGSGVFISPGQFMGGAEPGWFRIVFSGDRNALVEGLHRFESALSKLSTKKRSIPLLPRIDTNPLLSSKVVPSLQDSAQTSTSSSTRSKPEPSAPLTLKPLKREISDWDFGESSVNLEVPEVPEVPETSDVHSESELLDIHTPSKKKRVSWVDIEGIANSLEAASAKASEILCVQNIDEESDPTYLVRVTKVSEPRRPSIDANFIARLLETPKEDESKDAEDKEDAKVEEEVEETDSEPKQEENLLSIVFKQTKGSSEPSKDLAEDVPKRNVTIAEVQEFDHTYIDQFILKNQDGEEAKKVEEVKVEVVKIEVDPEKPVTRQAGIDTSFIAGIVGNSTNEENQEKKFGSGIALDNVFKPKPTTMRETDGAKDEEAQLDEDLSKPSQLQKLEKPEHRQKISLQLEPCQPTIDTSFVAGLISVPMQRQD</sequence>
<feature type="compositionally biased region" description="Acidic residues" evidence="2">
    <location>
        <begin position="738"/>
        <end position="747"/>
    </location>
</feature>
<dbReference type="GO" id="GO:0030170">
    <property type="term" value="F:pyridoxal phosphate binding"/>
    <property type="evidence" value="ECO:0007669"/>
    <property type="project" value="InterPro"/>
</dbReference>
<dbReference type="Gene3D" id="3.90.1150.10">
    <property type="entry name" value="Aspartate Aminotransferase, domain 1"/>
    <property type="match status" value="1"/>
</dbReference>
<protein>
    <recommendedName>
        <fullName evidence="3">Aminotransferase class I/classII large domain-containing protein</fullName>
    </recommendedName>
</protein>
<dbReference type="SUPFAM" id="SSF53383">
    <property type="entry name" value="PLP-dependent transferases"/>
    <property type="match status" value="1"/>
</dbReference>
<name>A0A4U5MPP1_STECR</name>
<dbReference type="AlphaFoldDB" id="A0A4U5MPP1"/>
<evidence type="ECO:0000256" key="2">
    <source>
        <dbReference type="SAM" id="MobiDB-lite"/>
    </source>
</evidence>
<proteinExistence type="predicted"/>
<dbReference type="Pfam" id="PF00155">
    <property type="entry name" value="Aminotran_1_2"/>
    <property type="match status" value="1"/>
</dbReference>
<dbReference type="InterPro" id="IPR015422">
    <property type="entry name" value="PyrdxlP-dep_Trfase_small"/>
</dbReference>
<feature type="region of interest" description="Disordered" evidence="2">
    <location>
        <begin position="869"/>
        <end position="907"/>
    </location>
</feature>
<dbReference type="PANTHER" id="PTHR43795:SF39">
    <property type="entry name" value="AMINOTRANSFERASE CLASS I_CLASSII DOMAIN-CONTAINING PROTEIN"/>
    <property type="match status" value="1"/>
</dbReference>
<dbReference type="OrthoDB" id="5832950at2759"/>
<keyword evidence="5" id="KW-1185">Reference proteome</keyword>
<dbReference type="STRING" id="34508.A0A4U5MPP1"/>
<feature type="compositionally biased region" description="Basic and acidic residues" evidence="2">
    <location>
        <begin position="722"/>
        <end position="737"/>
    </location>
</feature>
<feature type="region of interest" description="Disordered" evidence="2">
    <location>
        <begin position="722"/>
        <end position="756"/>
    </location>
</feature>
<evidence type="ECO:0000313" key="4">
    <source>
        <dbReference type="EMBL" id="TKR70883.1"/>
    </source>
</evidence>
<dbReference type="GO" id="GO:0008483">
    <property type="term" value="F:transaminase activity"/>
    <property type="evidence" value="ECO:0007669"/>
    <property type="project" value="TreeGrafter"/>
</dbReference>
<evidence type="ECO:0000313" key="5">
    <source>
        <dbReference type="Proteomes" id="UP000298663"/>
    </source>
</evidence>
<evidence type="ECO:0000256" key="1">
    <source>
        <dbReference type="ARBA" id="ARBA00022898"/>
    </source>
</evidence>
<reference evidence="4 5" key="1">
    <citation type="journal article" date="2015" name="Genome Biol.">
        <title>Comparative genomics of Steinernema reveals deeply conserved gene regulatory networks.</title>
        <authorList>
            <person name="Dillman A.R."/>
            <person name="Macchietto M."/>
            <person name="Porter C.F."/>
            <person name="Rogers A."/>
            <person name="Williams B."/>
            <person name="Antoshechkin I."/>
            <person name="Lee M.M."/>
            <person name="Goodwin Z."/>
            <person name="Lu X."/>
            <person name="Lewis E.E."/>
            <person name="Goodrich-Blair H."/>
            <person name="Stock S.P."/>
            <person name="Adams B.J."/>
            <person name="Sternberg P.W."/>
            <person name="Mortazavi A."/>
        </authorList>
    </citation>
    <scope>NUCLEOTIDE SEQUENCE [LARGE SCALE GENOMIC DNA]</scope>
    <source>
        <strain evidence="4 5">ALL</strain>
    </source>
</reference>
<dbReference type="GO" id="GO:0006520">
    <property type="term" value="P:amino acid metabolic process"/>
    <property type="evidence" value="ECO:0007669"/>
    <property type="project" value="TreeGrafter"/>
</dbReference>
<feature type="compositionally biased region" description="Polar residues" evidence="2">
    <location>
        <begin position="106"/>
        <end position="119"/>
    </location>
</feature>
<dbReference type="Proteomes" id="UP000298663">
    <property type="component" value="Unassembled WGS sequence"/>
</dbReference>